<dbReference type="FunFam" id="1.10.150.250:FF:000004">
    <property type="entry name" value="Succinate dehydrogenase assembly factor 2, mitochondrial"/>
    <property type="match status" value="1"/>
</dbReference>
<dbReference type="Gene3D" id="1.10.150.250">
    <property type="entry name" value="Flavinator of succinate dehydrogenase"/>
    <property type="match status" value="1"/>
</dbReference>
<feature type="region of interest" description="Disordered" evidence="7">
    <location>
        <begin position="408"/>
        <end position="438"/>
    </location>
</feature>
<evidence type="ECO:0000256" key="1">
    <source>
        <dbReference type="ARBA" id="ARBA00006484"/>
    </source>
</evidence>
<keyword evidence="3" id="KW-0560">Oxidoreductase</keyword>
<dbReference type="Proteomes" id="UP001415857">
    <property type="component" value="Unassembled WGS sequence"/>
</dbReference>
<comment type="caution">
    <text evidence="8">The sequence shown here is derived from an EMBL/GenBank/DDBJ whole genome shotgun (WGS) entry which is preliminary data.</text>
</comment>
<dbReference type="InterPro" id="IPR036714">
    <property type="entry name" value="SDH_sf"/>
</dbReference>
<dbReference type="AlphaFoldDB" id="A0AAP0RHI4"/>
<keyword evidence="4" id="KW-0496">Mitochondrion</keyword>
<gene>
    <name evidence="8" type="ORF">L1049_027573</name>
</gene>
<dbReference type="InterPro" id="IPR002347">
    <property type="entry name" value="SDR_fam"/>
</dbReference>
<evidence type="ECO:0000256" key="5">
    <source>
        <dbReference type="ARBA" id="ARBA00023186"/>
    </source>
</evidence>
<dbReference type="Gene3D" id="3.40.50.720">
    <property type="entry name" value="NAD(P)-binding Rossmann-like Domain"/>
    <property type="match status" value="1"/>
</dbReference>
<reference evidence="8 9" key="1">
    <citation type="journal article" date="2024" name="Plant J.">
        <title>Genome sequences and population genomics reveal climatic adaptation and genomic divergence between two closely related sweetgum species.</title>
        <authorList>
            <person name="Xu W.Q."/>
            <person name="Ren C.Q."/>
            <person name="Zhang X.Y."/>
            <person name="Comes H.P."/>
            <person name="Liu X.H."/>
            <person name="Li Y.G."/>
            <person name="Kettle C.J."/>
            <person name="Jalonen R."/>
            <person name="Gaisberger H."/>
            <person name="Ma Y.Z."/>
            <person name="Qiu Y.X."/>
        </authorList>
    </citation>
    <scope>NUCLEOTIDE SEQUENCE [LARGE SCALE GENOMIC DNA]</scope>
    <source>
        <strain evidence="8">Hangzhou</strain>
    </source>
</reference>
<dbReference type="SUPFAM" id="SSF109910">
    <property type="entry name" value="YgfY-like"/>
    <property type="match status" value="1"/>
</dbReference>
<dbReference type="PRINTS" id="PR00080">
    <property type="entry name" value="SDRFAMILY"/>
</dbReference>
<dbReference type="InterPro" id="IPR045313">
    <property type="entry name" value="CBR1-like"/>
</dbReference>
<dbReference type="SUPFAM" id="SSF51735">
    <property type="entry name" value="NAD(P)-binding Rossmann-fold domains"/>
    <property type="match status" value="1"/>
</dbReference>
<dbReference type="PANTHER" id="PTHR43490:SF99">
    <property type="entry name" value="SHORT-CHAIN DEHYDROGENASE_REDUCTASE"/>
    <property type="match status" value="1"/>
</dbReference>
<organism evidence="8 9">
    <name type="scientific">Liquidambar formosana</name>
    <name type="common">Formosan gum</name>
    <dbReference type="NCBI Taxonomy" id="63359"/>
    <lineage>
        <taxon>Eukaryota</taxon>
        <taxon>Viridiplantae</taxon>
        <taxon>Streptophyta</taxon>
        <taxon>Embryophyta</taxon>
        <taxon>Tracheophyta</taxon>
        <taxon>Spermatophyta</taxon>
        <taxon>Magnoliopsida</taxon>
        <taxon>eudicotyledons</taxon>
        <taxon>Gunneridae</taxon>
        <taxon>Pentapetalae</taxon>
        <taxon>Saxifragales</taxon>
        <taxon>Altingiaceae</taxon>
        <taxon>Liquidambar</taxon>
    </lineage>
</organism>
<feature type="compositionally biased region" description="Basic and acidic residues" evidence="7">
    <location>
        <begin position="422"/>
        <end position="431"/>
    </location>
</feature>
<evidence type="ECO:0000256" key="6">
    <source>
        <dbReference type="RuleBase" id="RU000363"/>
    </source>
</evidence>
<dbReference type="InterPro" id="IPR036291">
    <property type="entry name" value="NAD(P)-bd_dom_sf"/>
</dbReference>
<dbReference type="Pfam" id="PF03937">
    <property type="entry name" value="Sdh5"/>
    <property type="match status" value="1"/>
</dbReference>
<evidence type="ECO:0000256" key="3">
    <source>
        <dbReference type="ARBA" id="ARBA00023002"/>
    </source>
</evidence>
<evidence type="ECO:0000256" key="2">
    <source>
        <dbReference type="ARBA" id="ARBA00022857"/>
    </source>
</evidence>
<comment type="similarity">
    <text evidence="1 6">Belongs to the short-chain dehydrogenases/reductases (SDR) family.</text>
</comment>
<dbReference type="GO" id="GO:0016020">
    <property type="term" value="C:membrane"/>
    <property type="evidence" value="ECO:0007669"/>
    <property type="project" value="TreeGrafter"/>
</dbReference>
<dbReference type="InterPro" id="IPR005631">
    <property type="entry name" value="SDH"/>
</dbReference>
<accession>A0AAP0RHI4</accession>
<dbReference type="Pfam" id="PF00106">
    <property type="entry name" value="adh_short"/>
    <property type="match status" value="1"/>
</dbReference>
<dbReference type="GO" id="GO:0016616">
    <property type="term" value="F:oxidoreductase activity, acting on the CH-OH group of donors, NAD or NADP as acceptor"/>
    <property type="evidence" value="ECO:0007669"/>
    <property type="project" value="InterPro"/>
</dbReference>
<evidence type="ECO:0000313" key="8">
    <source>
        <dbReference type="EMBL" id="KAK9278016.1"/>
    </source>
</evidence>
<dbReference type="PANTHER" id="PTHR43490">
    <property type="entry name" value="(+)-NEOMENTHOL DEHYDROGENASE"/>
    <property type="match status" value="1"/>
</dbReference>
<sequence length="438" mass="48717">MLLGMHDLSVYVTFYLWWCSETIAVVTGGNRGIGFEIAHQLAVHGLTVILTSRDSVIGEEATKVLREGGLNVVFHQLDVLDPSSIKLFSEWTQQTYGGIDILVNNAGINFNIGSENSVEFAQKVVATNYYGTKSMIQDMIPLMKPSASGARIVNVSSRLGRLNGRRNVKELIDRTVSTFLQQVEEGNWAAGGWPQMFTDYSVAKLAVNAYTRLLAKILSSRPEGQKIYINCYCPGWVKTAMTGWAGNISAEDGADTGVWLALLPPDQPVTGKFFAERRRKQVGFPVILQIIVPNHWISISPTKKPRGAYLTGSLLSQRGLIFPPMLLYRSKQRGFLELDLVLGRWVEEHICSMDEQGIKALAHVLDLENPDLWKWLTGQEQPPDAVNLNPVFLAVRDKVMNNLNNHAAPETRAVPGQPWVRGWDDFKKGRDSPISGNQ</sequence>
<name>A0AAP0RHI4_LIQFO</name>
<dbReference type="CDD" id="cd05324">
    <property type="entry name" value="carb_red_PTCR-like_SDR_c"/>
    <property type="match status" value="1"/>
</dbReference>
<dbReference type="PROSITE" id="PS00061">
    <property type="entry name" value="ADH_SHORT"/>
    <property type="match status" value="1"/>
</dbReference>
<dbReference type="PRINTS" id="PR00081">
    <property type="entry name" value="GDHRDH"/>
</dbReference>
<evidence type="ECO:0000256" key="7">
    <source>
        <dbReference type="SAM" id="MobiDB-lite"/>
    </source>
</evidence>
<keyword evidence="9" id="KW-1185">Reference proteome</keyword>
<dbReference type="EMBL" id="JBBPBK010000009">
    <property type="protein sequence ID" value="KAK9278016.1"/>
    <property type="molecule type" value="Genomic_DNA"/>
</dbReference>
<proteinExistence type="inferred from homology"/>
<evidence type="ECO:0000313" key="9">
    <source>
        <dbReference type="Proteomes" id="UP001415857"/>
    </source>
</evidence>
<evidence type="ECO:0000256" key="4">
    <source>
        <dbReference type="ARBA" id="ARBA00023128"/>
    </source>
</evidence>
<protein>
    <submittedName>
        <fullName evidence="8">Uncharacterized protein</fullName>
    </submittedName>
</protein>
<keyword evidence="2" id="KW-0521">NADP</keyword>
<keyword evidence="5" id="KW-0143">Chaperone</keyword>
<dbReference type="InterPro" id="IPR020904">
    <property type="entry name" value="Sc_DH/Rdtase_CS"/>
</dbReference>